<name>A0ABP9P0Z1_9PSEU</name>
<dbReference type="InterPro" id="IPR013762">
    <property type="entry name" value="Integrase-like_cat_sf"/>
</dbReference>
<dbReference type="EMBL" id="BAABJO010000032">
    <property type="protein sequence ID" value="GAA5135437.1"/>
    <property type="molecule type" value="Genomic_DNA"/>
</dbReference>
<reference evidence="4" key="1">
    <citation type="journal article" date="2019" name="Int. J. Syst. Evol. Microbiol.">
        <title>The Global Catalogue of Microorganisms (GCM) 10K type strain sequencing project: providing services to taxonomists for standard genome sequencing and annotation.</title>
        <authorList>
            <consortium name="The Broad Institute Genomics Platform"/>
            <consortium name="The Broad Institute Genome Sequencing Center for Infectious Disease"/>
            <person name="Wu L."/>
            <person name="Ma J."/>
        </authorList>
    </citation>
    <scope>NUCLEOTIDE SEQUENCE [LARGE SCALE GENOMIC DNA]</scope>
    <source>
        <strain evidence="4">JCM 18302</strain>
    </source>
</reference>
<keyword evidence="4" id="KW-1185">Reference proteome</keyword>
<evidence type="ECO:0000313" key="4">
    <source>
        <dbReference type="Proteomes" id="UP001500804"/>
    </source>
</evidence>
<dbReference type="Gene3D" id="1.10.443.10">
    <property type="entry name" value="Intergrase catalytic core"/>
    <property type="match status" value="1"/>
</dbReference>
<dbReference type="Proteomes" id="UP001500804">
    <property type="component" value="Unassembled WGS sequence"/>
</dbReference>
<evidence type="ECO:0000256" key="1">
    <source>
        <dbReference type="ARBA" id="ARBA00023172"/>
    </source>
</evidence>
<protein>
    <recommendedName>
        <fullName evidence="5">Phage integrase family protein</fullName>
    </recommendedName>
</protein>
<accession>A0ABP9P0Z1</accession>
<comment type="caution">
    <text evidence="3">The sequence shown here is derived from an EMBL/GenBank/DDBJ whole genome shotgun (WGS) entry which is preliminary data.</text>
</comment>
<dbReference type="InterPro" id="IPR011010">
    <property type="entry name" value="DNA_brk_join_enz"/>
</dbReference>
<evidence type="ECO:0008006" key="5">
    <source>
        <dbReference type="Google" id="ProtNLM"/>
    </source>
</evidence>
<evidence type="ECO:0000256" key="2">
    <source>
        <dbReference type="SAM" id="MobiDB-lite"/>
    </source>
</evidence>
<feature type="region of interest" description="Disordered" evidence="2">
    <location>
        <begin position="113"/>
        <end position="133"/>
    </location>
</feature>
<evidence type="ECO:0000313" key="3">
    <source>
        <dbReference type="EMBL" id="GAA5135437.1"/>
    </source>
</evidence>
<gene>
    <name evidence="3" type="ORF">GCM10023320_64980</name>
</gene>
<dbReference type="RefSeq" id="WP_345610416.1">
    <property type="nucleotide sequence ID" value="NZ_BAABJO010000032.1"/>
</dbReference>
<dbReference type="SUPFAM" id="SSF56349">
    <property type="entry name" value="DNA breaking-rejoining enzymes"/>
    <property type="match status" value="1"/>
</dbReference>
<organism evidence="3 4">
    <name type="scientific">Pseudonocardia adelaidensis</name>
    <dbReference type="NCBI Taxonomy" id="648754"/>
    <lineage>
        <taxon>Bacteria</taxon>
        <taxon>Bacillati</taxon>
        <taxon>Actinomycetota</taxon>
        <taxon>Actinomycetes</taxon>
        <taxon>Pseudonocardiales</taxon>
        <taxon>Pseudonocardiaceae</taxon>
        <taxon>Pseudonocardia</taxon>
    </lineage>
</organism>
<proteinExistence type="predicted"/>
<sequence length="133" mass="14189">MFPARYGRTAPGLSRAEATAPANYNWGVPVEPGTLYANYLKPALTAVGLPAPGVRGVRLHDLRHTFAVLSLSAGAHCMQVSKWLGHESYVTTLTIYADYIDEAEGGKAVPLARARPRQTPPPIGGQRRAVPAA</sequence>
<keyword evidence="1" id="KW-0233">DNA recombination</keyword>